<reference evidence="1" key="1">
    <citation type="journal article" date="2020" name="Stud. Mycol.">
        <title>101 Dothideomycetes genomes: a test case for predicting lifestyles and emergence of pathogens.</title>
        <authorList>
            <person name="Haridas S."/>
            <person name="Albert R."/>
            <person name="Binder M."/>
            <person name="Bloem J."/>
            <person name="Labutti K."/>
            <person name="Salamov A."/>
            <person name="Andreopoulos B."/>
            <person name="Baker S."/>
            <person name="Barry K."/>
            <person name="Bills G."/>
            <person name="Bluhm B."/>
            <person name="Cannon C."/>
            <person name="Castanera R."/>
            <person name="Culley D."/>
            <person name="Daum C."/>
            <person name="Ezra D."/>
            <person name="Gonzalez J."/>
            <person name="Henrissat B."/>
            <person name="Kuo A."/>
            <person name="Liang C."/>
            <person name="Lipzen A."/>
            <person name="Lutzoni F."/>
            <person name="Magnuson J."/>
            <person name="Mondo S."/>
            <person name="Nolan M."/>
            <person name="Ohm R."/>
            <person name="Pangilinan J."/>
            <person name="Park H.-J."/>
            <person name="Ramirez L."/>
            <person name="Alfaro M."/>
            <person name="Sun H."/>
            <person name="Tritt A."/>
            <person name="Yoshinaga Y."/>
            <person name="Zwiers L.-H."/>
            <person name="Turgeon B."/>
            <person name="Goodwin S."/>
            <person name="Spatafora J."/>
            <person name="Crous P."/>
            <person name="Grigoriev I."/>
        </authorList>
    </citation>
    <scope>NUCLEOTIDE SEQUENCE</scope>
    <source>
        <strain evidence="1">ATCC 200398</strain>
    </source>
</reference>
<gene>
    <name evidence="1" type="ORF">BDR25DRAFT_355311</name>
</gene>
<evidence type="ECO:0000313" key="1">
    <source>
        <dbReference type="EMBL" id="KAF2470821.1"/>
    </source>
</evidence>
<comment type="caution">
    <text evidence="1">The sequence shown here is derived from an EMBL/GenBank/DDBJ whole genome shotgun (WGS) entry which is preliminary data.</text>
</comment>
<evidence type="ECO:0000313" key="2">
    <source>
        <dbReference type="Proteomes" id="UP000799755"/>
    </source>
</evidence>
<keyword evidence="2" id="KW-1185">Reference proteome</keyword>
<name>A0ACB6QV61_9PLEO</name>
<accession>A0ACB6QV61</accession>
<dbReference type="EMBL" id="MU003507">
    <property type="protein sequence ID" value="KAF2470821.1"/>
    <property type="molecule type" value="Genomic_DNA"/>
</dbReference>
<organism evidence="1 2">
    <name type="scientific">Lindgomyces ingoldianus</name>
    <dbReference type="NCBI Taxonomy" id="673940"/>
    <lineage>
        <taxon>Eukaryota</taxon>
        <taxon>Fungi</taxon>
        <taxon>Dikarya</taxon>
        <taxon>Ascomycota</taxon>
        <taxon>Pezizomycotina</taxon>
        <taxon>Dothideomycetes</taxon>
        <taxon>Pleosporomycetidae</taxon>
        <taxon>Pleosporales</taxon>
        <taxon>Lindgomycetaceae</taxon>
        <taxon>Lindgomyces</taxon>
    </lineage>
</organism>
<proteinExistence type="predicted"/>
<dbReference type="Proteomes" id="UP000799755">
    <property type="component" value="Unassembled WGS sequence"/>
</dbReference>
<sequence length="406" mass="44424">MFESKYDHTEGEAPDWHNIGDPVGCFDRDNTWKFEEPMSEKDDDMPEWPSNPEINRETFQDQEVLPKDCSYRNDGTNPGRLFCPDLPDGGVNCKEHEDHKKPEKTYECGDEGGRILEKLGSSWESGRPGVRSMTNIRNKTHCESRSRVIPVECGARQHPAMPVHSLVPQQLILLPPTLADTVNAPGTLSTTQNYLTASFFSTKILHSVEIVRKERSENGAGVQAHVLLLEVEDKIHATSANCTHYGAPLAKGGLTPDGRLTCPWHGACFSVSTGDVEDAPALDPLSKYEVVEKDGAVYVKTVQDTLNANRRFLNLKCSSVSKGKVLVIGGGSGTFGAIEGLRGGGYTGQITVISKEGLDLRHSPRRGSKQPGHEDMFASDDADADTPAHGNHSQQQSVFPVPMSFT</sequence>
<protein>
    <submittedName>
        <fullName evidence="1">Uncharacterized protein</fullName>
    </submittedName>
</protein>